<evidence type="ECO:0000256" key="8">
    <source>
        <dbReference type="SAM" id="MobiDB-lite"/>
    </source>
</evidence>
<reference evidence="13 14" key="1">
    <citation type="journal article" date="2013" name="Antonie Van Leeuwenhoek">
        <title>Echinimonas agarilytica gen. nov., sp. nov., a new gammaproteobacterium isolated from the sea urchin Strongylocentrotus intermedius.</title>
        <authorList>
            <person name="Nedashkovskaya O.I."/>
            <person name="Stenkova A.M."/>
            <person name="Zhukova N.V."/>
            <person name="Van Trappen S."/>
            <person name="Lee J.S."/>
            <person name="Kim S.B."/>
        </authorList>
    </citation>
    <scope>NUCLEOTIDE SEQUENCE [LARGE SCALE GENOMIC DNA]</scope>
    <source>
        <strain evidence="13 14">KMM 6351</strain>
    </source>
</reference>
<feature type="chain" id="PRO_5041392843" description="mannan endo-1,4-beta-mannosidase" evidence="9">
    <location>
        <begin position="30"/>
        <end position="1272"/>
    </location>
</feature>
<keyword evidence="4" id="KW-0964">Secreted</keyword>
<dbReference type="InterPro" id="IPR045053">
    <property type="entry name" value="MAN-like"/>
</dbReference>
<feature type="domain" description="CBM6" evidence="11">
    <location>
        <begin position="169"/>
        <end position="247"/>
    </location>
</feature>
<evidence type="ECO:0000313" key="13">
    <source>
        <dbReference type="EMBL" id="MCM2678692.1"/>
    </source>
</evidence>
<evidence type="ECO:0000256" key="9">
    <source>
        <dbReference type="SAM" id="SignalP"/>
    </source>
</evidence>
<proteinExistence type="predicted"/>
<sequence>MTKIFNKLKLSSMIPLFIGYMSISGAAQAGSISPQQVNYQKQSLIDASVDLVYQSNEGFWYLEGVTGYYNYQGQLVIEHEFLESLSDGQHQYRVFFSDGSSAPLSINIMGDFTPVVPPIEPPEDPPLEPPVTPVVPVDSISLTAESASLSDGSEVSNAEINLQKGLALWTFELASAGEYQIEISYRSPYGSKVNDFFVDGHVEAVASQTHDDARSYTVTQQLSAGSHTLGVDARSQWGYIFVTGAQVNALDVEPQQDSDGDGYADSVDAFPVDPTDWLDSDNDGFGDNAEIAAGSHPNDANSIPSRVAKDTIYIQGDDIFLADGFPFVMRGVNLQYGDSPATKFPSIAEIAKTGANVVRLQLRDDTTAEQLRAALDEIIEHGMIAMPMFWEDEANTYQITGGSDPKAIYDGNVSDKDAVSKWLEIWGDVVRDDAYKPYLMINVANEWGQNQTVWRDTYITAVQKLREGGIDVPLVIDAGDWGHSPYYFEGALDVLAADPLNNTIFSVHGYYEWSTTAEVDTRINYLKGLNLPVIIGEFGRSNHFAGGKTTDHWRILEQSQNNDLGWIAWSWRGNGSGQEMLDMSYSYTGYQLTEHGEDIVNSQHGIQQTVVDIPAAYFNDFAPGGDTGGNTGDGSGGDAGGGSDVGGEVTTLFIADAANSSATIQPVGIEADYIQIENTSAGSSAGWDFNITNAGQYRVSLMVVNPNDDNRVNQAFVDGIKFDFTSAANTSHTVAIEAYLSEGAHTGGIRVEDTNQHWGYVQLTGAEIEFLGNLEITSPVAGSQLPSGQAIHVSYVLDGTSSVSYQVNGGSPVAYSGVSPLVVPVTDDGFYRIDLALEGTSITDSVSVFVGAPQTGSFVQTNGSQFSLNGKPWYFNGSNQFYLMYKPEAMAEDFFKRSQAIGLNAVRTWMFCNDEGTHDGVCINMKSGDSFILSKDPSQRTSAEQAIIDRSFELFDNYVALAAQYDMKLVLSLADEWDYFGRITDYGSYSSVDGRNKFKAFITNLLNHTNQITGVKYKDDATIMMWELANEPRIASGFTGWVDDIAAHIRNLAPQQLISIGMESSFGFNGSGDNYAALKALNDNPNIDAVSAHLYPTWWNMTDEQTIDNIQQLAALAREIGKPSYIGEFSWPANVKRPDSAPDGSAYETASIADGLAKRTDLFADWYAVAMQNSDAIGGMLSWQLSGLEWGNGLEGSCQWCSGPYGEFSGGWSANNDGFQMYCVIDDSEYAITGVGAQGNNVEGNTIHLDLHKPACDVIQDYSAQYQSLNNQ</sequence>
<dbReference type="SUPFAM" id="SSF51445">
    <property type="entry name" value="(Trans)glycosidases"/>
    <property type="match status" value="2"/>
</dbReference>
<evidence type="ECO:0000256" key="3">
    <source>
        <dbReference type="ARBA" id="ARBA00012706"/>
    </source>
</evidence>
<feature type="domain" description="Glycoside hydrolase family 5" evidence="12">
    <location>
        <begin position="958"/>
        <end position="1119"/>
    </location>
</feature>
<comment type="catalytic activity">
    <reaction evidence="1">
        <text>Random hydrolysis of (1-&gt;4)-beta-D-mannosidic linkages in mannans, galactomannans and glucomannans.</text>
        <dbReference type="EC" id="3.2.1.78"/>
    </reaction>
</comment>
<dbReference type="Gene3D" id="2.60.120.260">
    <property type="entry name" value="Galactose-binding domain-like"/>
    <property type="match status" value="2"/>
</dbReference>
<dbReference type="InterPro" id="IPR001547">
    <property type="entry name" value="Glyco_hydro_5"/>
</dbReference>
<keyword evidence="7" id="KW-0326">Glycosidase</keyword>
<keyword evidence="6" id="KW-0378">Hydrolase</keyword>
<name>A0AA41W549_9GAMM</name>
<feature type="region of interest" description="Disordered" evidence="8">
    <location>
        <begin position="622"/>
        <end position="642"/>
    </location>
</feature>
<dbReference type="PANTHER" id="PTHR31451">
    <property type="match status" value="1"/>
</dbReference>
<dbReference type="RefSeq" id="WP_251260052.1">
    <property type="nucleotide sequence ID" value="NZ_JAMQGP010000001.1"/>
</dbReference>
<dbReference type="AlphaFoldDB" id="A0AA41W549"/>
<dbReference type="InterPro" id="IPR005084">
    <property type="entry name" value="CBM6"/>
</dbReference>
<evidence type="ECO:0000259" key="12">
    <source>
        <dbReference type="Pfam" id="PF26410"/>
    </source>
</evidence>
<organism evidence="13 14">
    <name type="scientific">Echinimonas agarilytica</name>
    <dbReference type="NCBI Taxonomy" id="1215918"/>
    <lineage>
        <taxon>Bacteria</taxon>
        <taxon>Pseudomonadati</taxon>
        <taxon>Pseudomonadota</taxon>
        <taxon>Gammaproteobacteria</taxon>
        <taxon>Alteromonadales</taxon>
        <taxon>Echinimonadaceae</taxon>
        <taxon>Echinimonas</taxon>
    </lineage>
</organism>
<gene>
    <name evidence="13" type="ORF">NAF29_03270</name>
</gene>
<dbReference type="GO" id="GO:0005576">
    <property type="term" value="C:extracellular region"/>
    <property type="evidence" value="ECO:0007669"/>
    <property type="project" value="UniProtKB-SubCell"/>
</dbReference>
<dbReference type="GO" id="GO:0016985">
    <property type="term" value="F:mannan endo-1,4-beta-mannosidase activity"/>
    <property type="evidence" value="ECO:0007669"/>
    <property type="project" value="TreeGrafter"/>
</dbReference>
<dbReference type="EMBL" id="JAMQGP010000001">
    <property type="protein sequence ID" value="MCM2678692.1"/>
    <property type="molecule type" value="Genomic_DNA"/>
</dbReference>
<evidence type="ECO:0000256" key="2">
    <source>
        <dbReference type="ARBA" id="ARBA00004613"/>
    </source>
</evidence>
<dbReference type="Pfam" id="PF26410">
    <property type="entry name" value="GH5_mannosidase"/>
    <property type="match status" value="1"/>
</dbReference>
<evidence type="ECO:0000259" key="11">
    <source>
        <dbReference type="Pfam" id="PF16990"/>
    </source>
</evidence>
<dbReference type="PANTHER" id="PTHR31451:SF39">
    <property type="entry name" value="MANNAN ENDO-1,4-BETA-MANNOSIDASE 1"/>
    <property type="match status" value="1"/>
</dbReference>
<dbReference type="GO" id="GO:0030246">
    <property type="term" value="F:carbohydrate binding"/>
    <property type="evidence" value="ECO:0007669"/>
    <property type="project" value="InterPro"/>
</dbReference>
<evidence type="ECO:0000256" key="7">
    <source>
        <dbReference type="ARBA" id="ARBA00023295"/>
    </source>
</evidence>
<comment type="caution">
    <text evidence="13">The sequence shown here is derived from an EMBL/GenBank/DDBJ whole genome shotgun (WGS) entry which is preliminary data.</text>
</comment>
<keyword evidence="5 9" id="KW-0732">Signal</keyword>
<evidence type="ECO:0000256" key="5">
    <source>
        <dbReference type="ARBA" id="ARBA00022729"/>
    </source>
</evidence>
<evidence type="ECO:0000256" key="4">
    <source>
        <dbReference type="ARBA" id="ARBA00022525"/>
    </source>
</evidence>
<feature type="compositionally biased region" description="Gly residues" evidence="8">
    <location>
        <begin position="625"/>
        <end position="642"/>
    </location>
</feature>
<evidence type="ECO:0000256" key="1">
    <source>
        <dbReference type="ARBA" id="ARBA00001678"/>
    </source>
</evidence>
<keyword evidence="14" id="KW-1185">Reference proteome</keyword>
<evidence type="ECO:0000259" key="10">
    <source>
        <dbReference type="Pfam" id="PF00150"/>
    </source>
</evidence>
<dbReference type="EC" id="3.2.1.78" evidence="3"/>
<comment type="subcellular location">
    <subcellularLocation>
        <location evidence="2">Secreted</location>
    </subcellularLocation>
</comment>
<accession>A0AA41W549</accession>
<protein>
    <recommendedName>
        <fullName evidence="3">mannan endo-1,4-beta-mannosidase</fullName>
        <ecNumber evidence="3">3.2.1.78</ecNumber>
    </recommendedName>
</protein>
<dbReference type="Gene3D" id="3.20.20.80">
    <property type="entry name" value="Glycosidases"/>
    <property type="match status" value="2"/>
</dbReference>
<dbReference type="Pfam" id="PF16990">
    <property type="entry name" value="CBM_35"/>
    <property type="match status" value="1"/>
</dbReference>
<dbReference type="Pfam" id="PF00150">
    <property type="entry name" value="Cellulase"/>
    <property type="match status" value="1"/>
</dbReference>
<evidence type="ECO:0000313" key="14">
    <source>
        <dbReference type="Proteomes" id="UP001165393"/>
    </source>
</evidence>
<dbReference type="Proteomes" id="UP001165393">
    <property type="component" value="Unassembled WGS sequence"/>
</dbReference>
<evidence type="ECO:0000256" key="6">
    <source>
        <dbReference type="ARBA" id="ARBA00022801"/>
    </source>
</evidence>
<dbReference type="InterPro" id="IPR017853">
    <property type="entry name" value="GH"/>
</dbReference>
<dbReference type="GO" id="GO:0000272">
    <property type="term" value="P:polysaccharide catabolic process"/>
    <property type="evidence" value="ECO:0007669"/>
    <property type="project" value="InterPro"/>
</dbReference>
<feature type="signal peptide" evidence="9">
    <location>
        <begin position="1"/>
        <end position="29"/>
    </location>
</feature>
<feature type="domain" description="Glycoside hydrolase family 5" evidence="10">
    <location>
        <begin position="322"/>
        <end position="574"/>
    </location>
</feature>